<evidence type="ECO:0000256" key="7">
    <source>
        <dbReference type="ARBA" id="ARBA00023136"/>
    </source>
</evidence>
<gene>
    <name evidence="11" type="ORF">Rhopal_003175-T1</name>
</gene>
<feature type="compositionally biased region" description="Low complexity" evidence="8">
    <location>
        <begin position="9"/>
        <end position="19"/>
    </location>
</feature>
<evidence type="ECO:0000256" key="8">
    <source>
        <dbReference type="SAM" id="MobiDB-lite"/>
    </source>
</evidence>
<keyword evidence="6 9" id="KW-1133">Transmembrane helix</keyword>
<evidence type="ECO:0000256" key="5">
    <source>
        <dbReference type="ARBA" id="ARBA00022970"/>
    </source>
</evidence>
<sequence>MGSRGVPISSSSRQQQQQQHAAHANTAFQSSLDLVFSFSRSNQFFGENLPSGPSFVDADRFPRSPARTYDDDDERAAGPGADDDEVGPRRSSDRDRTDDEAEDTAHDAEDWEGDELDGAVQPWDGLGTSPSSARRASEQLPPNAVVRGRTPQRQPRDEEQPVTGDLKLLSRTRAAQADERTPLLDSAHDSAAAQHALESGASIAPHPRALDEVKRTGRRRSTFSREAWKAAIEEHRGESTWDTAKMLAAMMRQDRTSATYADVLIHAYGSWTRPCIYALFLIELVTFSVATVTLFADSMSSLFPKFSPFFFKLLAYTILLPTTYLPLRFLSLTSLLGIMSSAVLLVVLISDGAIKREAPGSLWNVMPTSVLPRWKRFPLSFGLLMSGFSGHAVVPSLYRDMAHPEHFNSMIDAAYLIAFSVSIVFAVLGYLMFGNSVSSEVTRDLAGTPGFPVVLNKLAVWMVAINPLVKYAIANKPLVQTFEHLIGLHPAPQPAPPRADPPAPLSSDSAVFTSGTTLSLPPTQPGTASSSAASSPDRTALASHERRLHLLRYFLLRPLTTVICVALAIIIPDFDRVLAFLGSASAFVICVIGPVGAYLLVGRPSVGAHGGAGKDVERAGGGRYGSLAGPAKNAVVAQARAVHNGEVERRERKRWKGMGAEELVVVGWERALCWVLLIVSIALATVGTVWSFLPLDEGGLQ</sequence>
<feature type="region of interest" description="Disordered" evidence="8">
    <location>
        <begin position="1"/>
        <end position="25"/>
    </location>
</feature>
<comment type="caution">
    <text evidence="11">The sequence shown here is derived from an EMBL/GenBank/DDBJ whole genome shotgun (WGS) entry which is preliminary data.</text>
</comment>
<protein>
    <recommendedName>
        <fullName evidence="10">Amino acid transporter transmembrane domain-containing protein</fullName>
    </recommendedName>
</protein>
<feature type="transmembrane region" description="Helical" evidence="9">
    <location>
        <begin position="671"/>
        <end position="693"/>
    </location>
</feature>
<evidence type="ECO:0000256" key="4">
    <source>
        <dbReference type="ARBA" id="ARBA00022692"/>
    </source>
</evidence>
<feature type="domain" description="Amino acid transporter transmembrane" evidence="10">
    <location>
        <begin position="242"/>
        <end position="601"/>
    </location>
</feature>
<dbReference type="Pfam" id="PF01490">
    <property type="entry name" value="Aa_trans"/>
    <property type="match status" value="1"/>
</dbReference>
<accession>A0AAV5GKY3</accession>
<dbReference type="GO" id="GO:0005774">
    <property type="term" value="C:vacuolar membrane"/>
    <property type="evidence" value="ECO:0007669"/>
    <property type="project" value="TreeGrafter"/>
</dbReference>
<feature type="compositionally biased region" description="Basic and acidic residues" evidence="8">
    <location>
        <begin position="176"/>
        <end position="188"/>
    </location>
</feature>
<dbReference type="InterPro" id="IPR013057">
    <property type="entry name" value="AA_transpt_TM"/>
</dbReference>
<feature type="region of interest" description="Disordered" evidence="8">
    <location>
        <begin position="46"/>
        <end position="217"/>
    </location>
</feature>
<comment type="similarity">
    <text evidence="2">Belongs to the amino acid/polyamine transporter 2 family.</text>
</comment>
<feature type="transmembrane region" description="Helical" evidence="9">
    <location>
        <begin position="554"/>
        <end position="571"/>
    </location>
</feature>
<feature type="transmembrane region" description="Helical" evidence="9">
    <location>
        <begin position="276"/>
        <end position="297"/>
    </location>
</feature>
<organism evidence="11 12">
    <name type="scientific">Rhodotorula paludigena</name>
    <dbReference type="NCBI Taxonomy" id="86838"/>
    <lineage>
        <taxon>Eukaryota</taxon>
        <taxon>Fungi</taxon>
        <taxon>Dikarya</taxon>
        <taxon>Basidiomycota</taxon>
        <taxon>Pucciniomycotina</taxon>
        <taxon>Microbotryomycetes</taxon>
        <taxon>Sporidiobolales</taxon>
        <taxon>Sporidiobolaceae</taxon>
        <taxon>Rhodotorula</taxon>
    </lineage>
</organism>
<evidence type="ECO:0000256" key="1">
    <source>
        <dbReference type="ARBA" id="ARBA00004141"/>
    </source>
</evidence>
<dbReference type="PANTHER" id="PTHR22950:SF692">
    <property type="entry name" value="TRANSMEMBRANE AMINO ACID TRANSPORTER FAMILY PROTEIN"/>
    <property type="match status" value="1"/>
</dbReference>
<evidence type="ECO:0000313" key="11">
    <source>
        <dbReference type="EMBL" id="GJN90176.1"/>
    </source>
</evidence>
<keyword evidence="3" id="KW-0813">Transport</keyword>
<feature type="transmembrane region" description="Helical" evidence="9">
    <location>
        <begin position="577"/>
        <end position="601"/>
    </location>
</feature>
<evidence type="ECO:0000256" key="6">
    <source>
        <dbReference type="ARBA" id="ARBA00022989"/>
    </source>
</evidence>
<proteinExistence type="inferred from homology"/>
<comment type="subcellular location">
    <subcellularLocation>
        <location evidence="1">Membrane</location>
        <topology evidence="1">Multi-pass membrane protein</topology>
    </subcellularLocation>
</comment>
<keyword evidence="5" id="KW-0029">Amino-acid transport</keyword>
<name>A0AAV5GKY3_9BASI</name>
<keyword evidence="7 9" id="KW-0472">Membrane</keyword>
<evidence type="ECO:0000256" key="3">
    <source>
        <dbReference type="ARBA" id="ARBA00022448"/>
    </source>
</evidence>
<evidence type="ECO:0000256" key="9">
    <source>
        <dbReference type="SAM" id="Phobius"/>
    </source>
</evidence>
<dbReference type="PANTHER" id="PTHR22950">
    <property type="entry name" value="AMINO ACID TRANSPORTER"/>
    <property type="match status" value="1"/>
</dbReference>
<dbReference type="EMBL" id="BQKY01000006">
    <property type="protein sequence ID" value="GJN90176.1"/>
    <property type="molecule type" value="Genomic_DNA"/>
</dbReference>
<feature type="transmembrane region" description="Helical" evidence="9">
    <location>
        <begin position="413"/>
        <end position="433"/>
    </location>
</feature>
<feature type="transmembrane region" description="Helical" evidence="9">
    <location>
        <begin position="374"/>
        <end position="393"/>
    </location>
</feature>
<evidence type="ECO:0000313" key="12">
    <source>
        <dbReference type="Proteomes" id="UP001342314"/>
    </source>
</evidence>
<dbReference type="AlphaFoldDB" id="A0AAV5GKY3"/>
<evidence type="ECO:0000259" key="10">
    <source>
        <dbReference type="Pfam" id="PF01490"/>
    </source>
</evidence>
<dbReference type="Proteomes" id="UP001342314">
    <property type="component" value="Unassembled WGS sequence"/>
</dbReference>
<keyword evidence="4 9" id="KW-0812">Transmembrane</keyword>
<feature type="compositionally biased region" description="Basic and acidic residues" evidence="8">
    <location>
        <begin position="86"/>
        <end position="108"/>
    </location>
</feature>
<reference evidence="11 12" key="1">
    <citation type="submission" date="2021-12" db="EMBL/GenBank/DDBJ databases">
        <title>High titer production of polyol ester of fatty acids by Rhodotorula paludigena BS15 towards product separation-free biomass refinery.</title>
        <authorList>
            <person name="Mano J."/>
            <person name="Ono H."/>
            <person name="Tanaka T."/>
            <person name="Naito K."/>
            <person name="Sushida H."/>
            <person name="Ike M."/>
            <person name="Tokuyasu K."/>
            <person name="Kitaoka M."/>
        </authorList>
    </citation>
    <scope>NUCLEOTIDE SEQUENCE [LARGE SCALE GENOMIC DNA]</scope>
    <source>
        <strain evidence="11 12">BS15</strain>
    </source>
</reference>
<feature type="region of interest" description="Disordered" evidence="8">
    <location>
        <begin position="519"/>
        <end position="538"/>
    </location>
</feature>
<dbReference type="GO" id="GO:0015179">
    <property type="term" value="F:L-amino acid transmembrane transporter activity"/>
    <property type="evidence" value="ECO:0007669"/>
    <property type="project" value="TreeGrafter"/>
</dbReference>
<evidence type="ECO:0000256" key="2">
    <source>
        <dbReference type="ARBA" id="ARBA00008066"/>
    </source>
</evidence>
<keyword evidence="12" id="KW-1185">Reference proteome</keyword>
<feature type="transmembrane region" description="Helical" evidence="9">
    <location>
        <begin position="333"/>
        <end position="354"/>
    </location>
</feature>